<organism evidence="2 3">
    <name type="scientific">Exocentrus adspersus</name>
    <dbReference type="NCBI Taxonomy" id="1586481"/>
    <lineage>
        <taxon>Eukaryota</taxon>
        <taxon>Metazoa</taxon>
        <taxon>Ecdysozoa</taxon>
        <taxon>Arthropoda</taxon>
        <taxon>Hexapoda</taxon>
        <taxon>Insecta</taxon>
        <taxon>Pterygota</taxon>
        <taxon>Neoptera</taxon>
        <taxon>Endopterygota</taxon>
        <taxon>Coleoptera</taxon>
        <taxon>Polyphaga</taxon>
        <taxon>Cucujiformia</taxon>
        <taxon>Chrysomeloidea</taxon>
        <taxon>Cerambycidae</taxon>
        <taxon>Lamiinae</taxon>
        <taxon>Acanthocinini</taxon>
        <taxon>Exocentrus</taxon>
    </lineage>
</organism>
<dbReference type="Pfam" id="PF15879">
    <property type="entry name" value="MWFE"/>
    <property type="match status" value="1"/>
</dbReference>
<name>A0AAV8VB77_9CUCU</name>
<proteinExistence type="predicted"/>
<reference evidence="2 3" key="1">
    <citation type="journal article" date="2023" name="Insect Mol. Biol.">
        <title>Genome sequencing provides insights into the evolution of gene families encoding plant cell wall-degrading enzymes in longhorned beetles.</title>
        <authorList>
            <person name="Shin N.R."/>
            <person name="Okamura Y."/>
            <person name="Kirsch R."/>
            <person name="Pauchet Y."/>
        </authorList>
    </citation>
    <scope>NUCLEOTIDE SEQUENCE [LARGE SCALE GENOMIC DNA]</scope>
    <source>
        <strain evidence="2">EAD_L_NR</strain>
    </source>
</reference>
<accession>A0AAV8VB77</accession>
<evidence type="ECO:0000256" key="1">
    <source>
        <dbReference type="SAM" id="MobiDB-lite"/>
    </source>
</evidence>
<protein>
    <recommendedName>
        <fullName evidence="4">NADH-ubiquinone oxidoreductase MWFE subunit</fullName>
    </recommendedName>
</protein>
<evidence type="ECO:0008006" key="4">
    <source>
        <dbReference type="Google" id="ProtNLM"/>
    </source>
</evidence>
<evidence type="ECO:0000313" key="2">
    <source>
        <dbReference type="EMBL" id="KAJ8911408.1"/>
    </source>
</evidence>
<dbReference type="AlphaFoldDB" id="A0AAV8VB77"/>
<comment type="caution">
    <text evidence="2">The sequence shown here is derived from an EMBL/GenBank/DDBJ whole genome shotgun (WGS) entry which is preliminary data.</text>
</comment>
<evidence type="ECO:0000313" key="3">
    <source>
        <dbReference type="Proteomes" id="UP001159042"/>
    </source>
</evidence>
<dbReference type="InterPro" id="IPR017384">
    <property type="entry name" value="NADH_Ub_cplx-1_asu_su-1"/>
</dbReference>
<dbReference type="EMBL" id="JANEYG010000195">
    <property type="protein sequence ID" value="KAJ8911408.1"/>
    <property type="molecule type" value="Genomic_DNA"/>
</dbReference>
<gene>
    <name evidence="2" type="ORF">NQ315_011375</name>
</gene>
<dbReference type="Proteomes" id="UP001159042">
    <property type="component" value="Unassembled WGS sequence"/>
</dbReference>
<sequence>MAYRKNVGLSEDKTKLKSKWRAHIRTTSVNRESVNQGLLKSAWQFLWSLHSAREEGRDERISGGVGHGTWQKWSGYGLTIEPAWLLPPEFTLVPREPKHQRRQLIHQTSPEFTLISGGEKRGTYIPIRKDFREPEIPSKMWFEILPSVAIITIAVGFPHGAAYILNYLIVGNCYRRLLDSTELRMQYLRDRRLTGDPYKVSGLESLPDIDEGLNEENNKCNDSEWNGHGTENGDPNKSDHDNAPVVEEECYQVTEDECPKEECHLN</sequence>
<keyword evidence="3" id="KW-1185">Reference proteome</keyword>
<feature type="region of interest" description="Disordered" evidence="1">
    <location>
        <begin position="205"/>
        <end position="246"/>
    </location>
</feature>